<dbReference type="RefSeq" id="XP_022482317.1">
    <property type="nucleotide sequence ID" value="XM_022637825.1"/>
</dbReference>
<dbReference type="Proteomes" id="UP000177622">
    <property type="component" value="Unassembled WGS sequence"/>
</dbReference>
<dbReference type="AlphaFoldDB" id="A0A1F5L1I0"/>
<dbReference type="GeneID" id="34582559"/>
<proteinExistence type="predicted"/>
<accession>A0A1F5L1I0</accession>
<evidence type="ECO:0000313" key="2">
    <source>
        <dbReference type="Proteomes" id="UP000177622"/>
    </source>
</evidence>
<name>A0A1F5L1I0_PENAI</name>
<evidence type="ECO:0000313" key="1">
    <source>
        <dbReference type="EMBL" id="OGE46850.1"/>
    </source>
</evidence>
<sequence>MAAWLLACNAFLETVDTSRNAFTRTALVAVDRGDHALANRLATAVGSIVDKRWVKFWVAYGISKSWKPEILQLRLNIVVKALMLPWDCYAPLSGVTDYTPS</sequence>
<dbReference type="EMBL" id="LXJU01000099">
    <property type="protein sequence ID" value="OGE46850.1"/>
    <property type="molecule type" value="Genomic_DNA"/>
</dbReference>
<comment type="caution">
    <text evidence="1">The sequence shown here is derived from an EMBL/GenBank/DDBJ whole genome shotgun (WGS) entry which is preliminary data.</text>
</comment>
<reference evidence="1 2" key="1">
    <citation type="journal article" date="2016" name="Sci. Rep.">
        <title>Penicillium arizonense, a new, genome sequenced fungal species, reveals a high chemical diversity in secreted metabolites.</title>
        <authorList>
            <person name="Grijseels S."/>
            <person name="Nielsen J.C."/>
            <person name="Randelovic M."/>
            <person name="Nielsen J."/>
            <person name="Nielsen K.F."/>
            <person name="Workman M."/>
            <person name="Frisvad J.C."/>
        </authorList>
    </citation>
    <scope>NUCLEOTIDE SEQUENCE [LARGE SCALE GENOMIC DNA]</scope>
    <source>
        <strain evidence="1 2">CBS 141311</strain>
    </source>
</reference>
<organism evidence="1 2">
    <name type="scientific">Penicillium arizonense</name>
    <dbReference type="NCBI Taxonomy" id="1835702"/>
    <lineage>
        <taxon>Eukaryota</taxon>
        <taxon>Fungi</taxon>
        <taxon>Dikarya</taxon>
        <taxon>Ascomycota</taxon>
        <taxon>Pezizomycotina</taxon>
        <taxon>Eurotiomycetes</taxon>
        <taxon>Eurotiomycetidae</taxon>
        <taxon>Eurotiales</taxon>
        <taxon>Aspergillaceae</taxon>
        <taxon>Penicillium</taxon>
    </lineage>
</organism>
<keyword evidence="2" id="KW-1185">Reference proteome</keyword>
<protein>
    <submittedName>
        <fullName evidence="1">Uncharacterized protein</fullName>
    </submittedName>
</protein>
<gene>
    <name evidence="1" type="ORF">PENARI_c099G00175</name>
</gene>
<dbReference type="OrthoDB" id="10416970at2759"/>